<dbReference type="InterPro" id="IPR025150">
    <property type="entry name" value="GH123_cat"/>
</dbReference>
<sequence>MKNALILSALLAFGPVCFAQQTEKYPLGNYEELTDTKPHDSEEVWNKMKTPTEFSWGITDIRYKKLDVPDVKKTTRLQTKAWKGERINAQAVLWTKNDLEEATITVSELKNGSSVIPASAITTNFVRYVMTDELNKDRKGGCGHRENKAEWDSSVVADVLDIVKIQDIKARTTQPIWLNVWVPSDARAGKYKGTLTVSGKNFQAMNLQFEVNVLNRTLPAPQDWAFHLDLWQNPYSVARYYQVPLWSKEHFDAMRPIMKMLANAGQRAITTSIMHKPWAGQTEDHYDSMVTRIKKIDGTWVYDYAVFDKWVEFMMNEVGIKYLISCYTMIPWALSFDYFDQATNRVQFIEAKPGDAEYADYWGSFLKDFSRHLRAKGWFEKTAISMDERPMEAMREAIKVIKQADPEFKITLAGNYHPEIQSDLYYLSIPYGHKFPEDVKAERERKGQISTVYTCCSEAFPNTFTFSDPAEAPWTALHAIAGGYDGYLRWAVNSWTADPLRDSRFRTWAAGDTYSIYPGPRSSIRFERLVEGIQDCEKVRILRSDLKGSKLDKLNKAVSMFTPEGLSETQKSAAEMVNELNELLNSL</sequence>
<evidence type="ECO:0000313" key="6">
    <source>
        <dbReference type="Proteomes" id="UP000256321"/>
    </source>
</evidence>
<dbReference type="AlphaFoldDB" id="A0A3D8HA83"/>
<reference evidence="5 6" key="1">
    <citation type="submission" date="2018-07" db="EMBL/GenBank/DDBJ databases">
        <title>Parabacteroides acidifaciens nov. sp., isolated from human feces.</title>
        <authorList>
            <person name="Wang Y.J."/>
        </authorList>
    </citation>
    <scope>NUCLEOTIDE SEQUENCE [LARGE SCALE GENOMIC DNA]</scope>
    <source>
        <strain evidence="5 6">426-9</strain>
    </source>
</reference>
<evidence type="ECO:0000313" key="7">
    <source>
        <dbReference type="Proteomes" id="UP000629596"/>
    </source>
</evidence>
<dbReference type="EMBL" id="JACRTI010000055">
    <property type="protein sequence ID" value="MBC8603352.1"/>
    <property type="molecule type" value="Genomic_DNA"/>
</dbReference>
<dbReference type="InterPro" id="IPR053850">
    <property type="entry name" value="Glyco_hydro_123_N_2"/>
</dbReference>
<name>A0A3D8HA83_9BACT</name>
<feature type="signal peptide" evidence="1">
    <location>
        <begin position="1"/>
        <end position="19"/>
    </location>
</feature>
<keyword evidence="7" id="KW-1185">Reference proteome</keyword>
<proteinExistence type="predicted"/>
<reference evidence="4 7" key="2">
    <citation type="submission" date="2020-08" db="EMBL/GenBank/DDBJ databases">
        <title>Genome public.</title>
        <authorList>
            <person name="Liu C."/>
            <person name="Sun Q."/>
        </authorList>
    </citation>
    <scope>NUCLEOTIDE SEQUENCE [LARGE SCALE GENOMIC DNA]</scope>
    <source>
        <strain evidence="4 7">426_9</strain>
    </source>
</reference>
<dbReference type="SUPFAM" id="SSF51445">
    <property type="entry name" value="(Trans)glycosidases"/>
    <property type="match status" value="1"/>
</dbReference>
<feature type="chain" id="PRO_5017644657" evidence="1">
    <location>
        <begin position="20"/>
        <end position="587"/>
    </location>
</feature>
<organism evidence="5 6">
    <name type="scientific">Parabacteroides acidifaciens</name>
    <dbReference type="NCBI Taxonomy" id="2290935"/>
    <lineage>
        <taxon>Bacteria</taxon>
        <taxon>Pseudomonadati</taxon>
        <taxon>Bacteroidota</taxon>
        <taxon>Bacteroidia</taxon>
        <taxon>Bacteroidales</taxon>
        <taxon>Tannerellaceae</taxon>
        <taxon>Parabacteroides</taxon>
    </lineage>
</organism>
<dbReference type="EMBL" id="QREV01000055">
    <property type="protein sequence ID" value="RDU47905.1"/>
    <property type="molecule type" value="Genomic_DNA"/>
</dbReference>
<dbReference type="Proteomes" id="UP000256321">
    <property type="component" value="Unassembled WGS sequence"/>
</dbReference>
<feature type="domain" description="Glycoside hydrolase 123 catalytic" evidence="2">
    <location>
        <begin position="231"/>
        <end position="542"/>
    </location>
</feature>
<dbReference type="Proteomes" id="UP000629596">
    <property type="component" value="Unassembled WGS sequence"/>
</dbReference>
<evidence type="ECO:0000313" key="4">
    <source>
        <dbReference type="EMBL" id="MBC8603352.1"/>
    </source>
</evidence>
<evidence type="ECO:0000256" key="1">
    <source>
        <dbReference type="SAM" id="SignalP"/>
    </source>
</evidence>
<comment type="caution">
    <text evidence="5">The sequence shown here is derived from an EMBL/GenBank/DDBJ whole genome shotgun (WGS) entry which is preliminary data.</text>
</comment>
<gene>
    <name evidence="5" type="ORF">DWU89_17090</name>
    <name evidence="4" type="ORF">H8784_16690</name>
</gene>
<feature type="domain" description="Glycoside hydrolase 123 N-terminal" evidence="3">
    <location>
        <begin position="56"/>
        <end position="198"/>
    </location>
</feature>
<dbReference type="Pfam" id="PF13320">
    <property type="entry name" value="GH123_cat"/>
    <property type="match status" value="1"/>
</dbReference>
<evidence type="ECO:0000259" key="3">
    <source>
        <dbReference type="Pfam" id="PF22680"/>
    </source>
</evidence>
<keyword evidence="1" id="KW-0732">Signal</keyword>
<dbReference type="InterPro" id="IPR017853">
    <property type="entry name" value="GH"/>
</dbReference>
<dbReference type="Pfam" id="PF22680">
    <property type="entry name" value="Glyco_hydro_123_N_2"/>
    <property type="match status" value="1"/>
</dbReference>
<evidence type="ECO:0000313" key="5">
    <source>
        <dbReference type="EMBL" id="RDU47905.1"/>
    </source>
</evidence>
<evidence type="ECO:0000259" key="2">
    <source>
        <dbReference type="Pfam" id="PF13320"/>
    </source>
</evidence>
<accession>A0A3D8HA83</accession>
<dbReference type="RefSeq" id="WP_115500843.1">
    <property type="nucleotide sequence ID" value="NZ_JACRTI010000055.1"/>
</dbReference>
<protein>
    <submittedName>
        <fullName evidence="5">DUF4091 domain-containing protein</fullName>
    </submittedName>
</protein>